<dbReference type="InterPro" id="IPR050690">
    <property type="entry name" value="JHDM1_Histone_Demethylase"/>
</dbReference>
<proteinExistence type="predicted"/>
<dbReference type="InterPro" id="IPR019786">
    <property type="entry name" value="Zinc_finger_PHD-type_CS"/>
</dbReference>
<keyword evidence="5" id="KW-0560">Oxidoreductase</keyword>
<keyword evidence="6" id="KW-0408">Iron</keyword>
<keyword evidence="9" id="KW-0539">Nucleus</keyword>
<dbReference type="SUPFAM" id="SSF57903">
    <property type="entry name" value="FYVE/PHD zinc finger"/>
    <property type="match status" value="1"/>
</dbReference>
<evidence type="ECO:0000256" key="7">
    <source>
        <dbReference type="ARBA" id="ARBA00023015"/>
    </source>
</evidence>
<keyword evidence="2" id="KW-0479">Metal-binding</keyword>
<dbReference type="SMART" id="SM00249">
    <property type="entry name" value="PHD"/>
    <property type="match status" value="1"/>
</dbReference>
<dbReference type="AlphaFoldDB" id="A0A3R6VWU0"/>
<dbReference type="InterPro" id="IPR003347">
    <property type="entry name" value="JmjC_dom"/>
</dbReference>
<evidence type="ECO:0000256" key="5">
    <source>
        <dbReference type="ARBA" id="ARBA00023002"/>
    </source>
</evidence>
<dbReference type="GO" id="GO:0008270">
    <property type="term" value="F:zinc ion binding"/>
    <property type="evidence" value="ECO:0007669"/>
    <property type="project" value="UniProtKB-KW"/>
</dbReference>
<keyword evidence="7" id="KW-0805">Transcription regulation</keyword>
<keyword evidence="13" id="KW-1185">Reference proteome</keyword>
<name>A0A3R6VWU0_9STRA</name>
<reference evidence="12 13" key="1">
    <citation type="submission" date="2018-08" db="EMBL/GenBank/DDBJ databases">
        <title>Aphanomyces genome sequencing and annotation.</title>
        <authorList>
            <person name="Minardi D."/>
            <person name="Oidtmann B."/>
            <person name="Van Der Giezen M."/>
            <person name="Studholme D.J."/>
        </authorList>
    </citation>
    <scope>NUCLEOTIDE SEQUENCE [LARGE SCALE GENOMIC DNA]</scope>
    <source>
        <strain evidence="12 13">NJM0002</strain>
    </source>
</reference>
<evidence type="ECO:0000256" key="2">
    <source>
        <dbReference type="ARBA" id="ARBA00022723"/>
    </source>
</evidence>
<dbReference type="PROSITE" id="PS01359">
    <property type="entry name" value="ZF_PHD_1"/>
    <property type="match status" value="1"/>
</dbReference>
<gene>
    <name evidence="12" type="ORF">DYB32_005224</name>
</gene>
<dbReference type="GO" id="GO:0016491">
    <property type="term" value="F:oxidoreductase activity"/>
    <property type="evidence" value="ECO:0007669"/>
    <property type="project" value="UniProtKB-KW"/>
</dbReference>
<organism evidence="12 13">
    <name type="scientific">Aphanomyces invadans</name>
    <dbReference type="NCBI Taxonomy" id="157072"/>
    <lineage>
        <taxon>Eukaryota</taxon>
        <taxon>Sar</taxon>
        <taxon>Stramenopiles</taxon>
        <taxon>Oomycota</taxon>
        <taxon>Saprolegniomycetes</taxon>
        <taxon>Saprolegniales</taxon>
        <taxon>Verrucalvaceae</taxon>
        <taxon>Aphanomyces</taxon>
    </lineage>
</organism>
<evidence type="ECO:0000256" key="10">
    <source>
        <dbReference type="SAM" id="MobiDB-lite"/>
    </source>
</evidence>
<evidence type="ECO:0000256" key="8">
    <source>
        <dbReference type="ARBA" id="ARBA00023163"/>
    </source>
</evidence>
<dbReference type="Gene3D" id="3.30.40.10">
    <property type="entry name" value="Zinc/RING finger domain, C3HC4 (zinc finger)"/>
    <property type="match status" value="1"/>
</dbReference>
<dbReference type="InterPro" id="IPR013083">
    <property type="entry name" value="Znf_RING/FYVE/PHD"/>
</dbReference>
<sequence>MSYMKTPPVDRTQALTVPSFGHPALSSLITPPHFVNEVGWMETLWAKDRPMPPDSFVDFRTSPGGATLWYSIVCGKQVVYVVRPTSDHLSKYKAWAKDKLATVCFGDVASGCEHIVLTAGSTLLVPPGWIYAIATLDQDAMAFQGHVLDSVDLAKQLACYAVDVDVYGQSQFPQHDDAMWHVACAHLARTGQDDVDLSALVRLLKPSVEATEIAKAHGFTSADSVLHALKSTVPTDSSGSDTSSSSSDSDSSSNDDSSLTSTVSDVDVEFPKFYKNNVRSAKYPLKVLTPLIATHGDGTAAPAEWTVNCSCGIVAANYDDGCRMIACDLCNTWQHTLCAGIPNDCDPPDVYMCRNCKVLLGRRHGGMVFLDVEG</sequence>
<evidence type="ECO:0000259" key="11">
    <source>
        <dbReference type="PROSITE" id="PS51184"/>
    </source>
</evidence>
<dbReference type="InterPro" id="IPR001965">
    <property type="entry name" value="Znf_PHD"/>
</dbReference>
<dbReference type="PANTHER" id="PTHR23123">
    <property type="entry name" value="PHD/F-BOX CONTAINING PROTEIN"/>
    <property type="match status" value="1"/>
</dbReference>
<dbReference type="Proteomes" id="UP000285060">
    <property type="component" value="Unassembled WGS sequence"/>
</dbReference>
<evidence type="ECO:0000256" key="3">
    <source>
        <dbReference type="ARBA" id="ARBA00022771"/>
    </source>
</evidence>
<dbReference type="Gene3D" id="2.60.120.650">
    <property type="entry name" value="Cupin"/>
    <property type="match status" value="1"/>
</dbReference>
<dbReference type="EMBL" id="QUSY01000452">
    <property type="protein sequence ID" value="RHY29335.1"/>
    <property type="molecule type" value="Genomic_DNA"/>
</dbReference>
<accession>A0A3R6VWU0</accession>
<evidence type="ECO:0000256" key="4">
    <source>
        <dbReference type="ARBA" id="ARBA00022833"/>
    </source>
</evidence>
<feature type="domain" description="JmjC" evidence="11">
    <location>
        <begin position="6"/>
        <end position="164"/>
    </location>
</feature>
<evidence type="ECO:0000313" key="13">
    <source>
        <dbReference type="Proteomes" id="UP000285060"/>
    </source>
</evidence>
<dbReference type="CDD" id="cd15556">
    <property type="entry name" value="PHD_MMD1_like"/>
    <property type="match status" value="1"/>
</dbReference>
<comment type="caution">
    <text evidence="12">The sequence shown here is derived from an EMBL/GenBank/DDBJ whole genome shotgun (WGS) entry which is preliminary data.</text>
</comment>
<dbReference type="GO" id="GO:0005634">
    <property type="term" value="C:nucleus"/>
    <property type="evidence" value="ECO:0007669"/>
    <property type="project" value="UniProtKB-SubCell"/>
</dbReference>
<evidence type="ECO:0000256" key="6">
    <source>
        <dbReference type="ARBA" id="ARBA00023004"/>
    </source>
</evidence>
<keyword evidence="3" id="KW-0863">Zinc-finger</keyword>
<keyword evidence="4" id="KW-0862">Zinc</keyword>
<dbReference type="InterPro" id="IPR011011">
    <property type="entry name" value="Znf_FYVE_PHD"/>
</dbReference>
<evidence type="ECO:0000256" key="9">
    <source>
        <dbReference type="ARBA" id="ARBA00023242"/>
    </source>
</evidence>
<evidence type="ECO:0000313" key="12">
    <source>
        <dbReference type="EMBL" id="RHY29335.1"/>
    </source>
</evidence>
<evidence type="ECO:0000256" key="1">
    <source>
        <dbReference type="ARBA" id="ARBA00004123"/>
    </source>
</evidence>
<dbReference type="InterPro" id="IPR058054">
    <property type="entry name" value="Znf_MS1-like"/>
</dbReference>
<dbReference type="SUPFAM" id="SSF51197">
    <property type="entry name" value="Clavaminate synthase-like"/>
    <property type="match status" value="1"/>
</dbReference>
<feature type="region of interest" description="Disordered" evidence="10">
    <location>
        <begin position="233"/>
        <end position="261"/>
    </location>
</feature>
<dbReference type="VEuPathDB" id="FungiDB:H310_02622"/>
<protein>
    <recommendedName>
        <fullName evidence="11">JmjC domain-containing protein</fullName>
    </recommendedName>
</protein>
<dbReference type="PROSITE" id="PS51184">
    <property type="entry name" value="JMJC"/>
    <property type="match status" value="1"/>
</dbReference>
<comment type="subcellular location">
    <subcellularLocation>
        <location evidence="1">Nucleus</location>
    </subcellularLocation>
</comment>
<keyword evidence="8" id="KW-0804">Transcription</keyword>